<dbReference type="NCBIfam" id="TIGR01845">
    <property type="entry name" value="outer_NodT"/>
    <property type="match status" value="1"/>
</dbReference>
<evidence type="ECO:0000256" key="2">
    <source>
        <dbReference type="RuleBase" id="RU362097"/>
    </source>
</evidence>
<comment type="subcellular location">
    <subcellularLocation>
        <location evidence="2">Cell membrane</location>
        <topology evidence="2">Lipid-anchor</topology>
    </subcellularLocation>
</comment>
<dbReference type="InterPro" id="IPR003423">
    <property type="entry name" value="OMP_efflux"/>
</dbReference>
<dbReference type="EMBL" id="QVLS01000002">
    <property type="protein sequence ID" value="RFP81302.1"/>
    <property type="molecule type" value="Genomic_DNA"/>
</dbReference>
<dbReference type="AlphaFoldDB" id="A0A372ENP0"/>
<gene>
    <name evidence="3" type="ORF">DY262_05070</name>
</gene>
<organism evidence="3 4">
    <name type="scientific">Hydrogenophaga borbori</name>
    <dbReference type="NCBI Taxonomy" id="2294117"/>
    <lineage>
        <taxon>Bacteria</taxon>
        <taxon>Pseudomonadati</taxon>
        <taxon>Pseudomonadota</taxon>
        <taxon>Betaproteobacteria</taxon>
        <taxon>Burkholderiales</taxon>
        <taxon>Comamonadaceae</taxon>
        <taxon>Hydrogenophaga</taxon>
    </lineage>
</organism>
<dbReference type="SUPFAM" id="SSF56954">
    <property type="entry name" value="Outer membrane efflux proteins (OEP)"/>
    <property type="match status" value="1"/>
</dbReference>
<protein>
    <submittedName>
        <fullName evidence="3">Efflux transporter outer membrane subunit</fullName>
    </submittedName>
</protein>
<evidence type="ECO:0000313" key="4">
    <source>
        <dbReference type="Proteomes" id="UP000261931"/>
    </source>
</evidence>
<accession>A0A372ENP0</accession>
<dbReference type="Proteomes" id="UP000261931">
    <property type="component" value="Unassembled WGS sequence"/>
</dbReference>
<dbReference type="InterPro" id="IPR010131">
    <property type="entry name" value="MdtP/NodT-like"/>
</dbReference>
<comment type="caution">
    <text evidence="3">The sequence shown here is derived from an EMBL/GenBank/DDBJ whole genome shotgun (WGS) entry which is preliminary data.</text>
</comment>
<proteinExistence type="inferred from homology"/>
<evidence type="ECO:0000313" key="3">
    <source>
        <dbReference type="EMBL" id="RFP81302.1"/>
    </source>
</evidence>
<evidence type="ECO:0000256" key="1">
    <source>
        <dbReference type="ARBA" id="ARBA00007613"/>
    </source>
</evidence>
<name>A0A372ENP0_9BURK</name>
<dbReference type="GO" id="GO:0005886">
    <property type="term" value="C:plasma membrane"/>
    <property type="evidence" value="ECO:0007669"/>
    <property type="project" value="UniProtKB-SubCell"/>
</dbReference>
<keyword evidence="4" id="KW-1185">Reference proteome</keyword>
<keyword evidence="2" id="KW-0564">Palmitate</keyword>
<keyword evidence="2" id="KW-0812">Transmembrane</keyword>
<keyword evidence="2" id="KW-1134">Transmembrane beta strand</keyword>
<comment type="similarity">
    <text evidence="1 2">Belongs to the outer membrane factor (OMF) (TC 1.B.17) family.</text>
</comment>
<keyword evidence="2" id="KW-0472">Membrane</keyword>
<dbReference type="Gene3D" id="1.20.1600.10">
    <property type="entry name" value="Outer membrane efflux proteins (OEP)"/>
    <property type="match status" value="1"/>
</dbReference>
<reference evidence="3 4" key="1">
    <citation type="submission" date="2018-08" db="EMBL/GenBank/DDBJ databases">
        <title>Hydrogenophaga sp. LA-38 isolated from sludge.</title>
        <authorList>
            <person name="Im W.-T."/>
        </authorList>
    </citation>
    <scope>NUCLEOTIDE SEQUENCE [LARGE SCALE GENOMIC DNA]</scope>
    <source>
        <strain evidence="3 4">LA-38</strain>
    </source>
</reference>
<sequence>MESTTMNPDFTTRLGPLAAALLLAGCSMIPTYERPAAPVPQTYPQAADTAGVRSAADTAWRDFVQDARLRELVQRALDNNRDLRVATLNIERVRAQYQIQRANQFPTIGVAASGNRQPNGSGGIQSTYSVGLALSTWEIDFFGRLGALKEAALADYLASEQARNAAQTSLVSAVISSWLSLQTNEALLAITRQTQATREDSLRLTKLRFDNGAASALDLRQAESLAATARAALAQQQRARALDVNALNLLVGEPVPAELLQVAEGDAALLADVPAGLPSDLLTRRADIRQAEQTLIAANANIGAARAAFFPRITLTASAGTASSDLSGLFKDGSWGFTLNPVALLPIFDAGRNRAGLQSAEVSRDIAVAQYEKAIQTAFREVADALAGRATLADQLQAQRDQVTAEEDRFRLADLRYRNGVASFLDVLDAQRALFAAQQAEAQTRLALQQNRVALYAALGGGWLE</sequence>
<dbReference type="PANTHER" id="PTHR30203">
    <property type="entry name" value="OUTER MEMBRANE CATION EFFLUX PROTEIN"/>
    <property type="match status" value="1"/>
</dbReference>
<dbReference type="Pfam" id="PF02321">
    <property type="entry name" value="OEP"/>
    <property type="match status" value="2"/>
</dbReference>
<dbReference type="GO" id="GO:0015562">
    <property type="term" value="F:efflux transmembrane transporter activity"/>
    <property type="evidence" value="ECO:0007669"/>
    <property type="project" value="InterPro"/>
</dbReference>
<dbReference type="Gene3D" id="2.20.200.10">
    <property type="entry name" value="Outer membrane efflux proteins (OEP)"/>
    <property type="match status" value="1"/>
</dbReference>
<keyword evidence="2" id="KW-0449">Lipoprotein</keyword>
<dbReference type="PANTHER" id="PTHR30203:SF32">
    <property type="entry name" value="CATION EFFLUX SYSTEM PROTEIN CUSC"/>
    <property type="match status" value="1"/>
</dbReference>